<reference evidence="2 3" key="1">
    <citation type="submission" date="2020-08" db="EMBL/GenBank/DDBJ databases">
        <title>Genomic Encyclopedia of Type Strains, Phase IV (KMG-IV): sequencing the most valuable type-strain genomes for metagenomic binning, comparative biology and taxonomic classification.</title>
        <authorList>
            <person name="Goeker M."/>
        </authorList>
    </citation>
    <scope>NUCLEOTIDE SEQUENCE [LARGE SCALE GENOMIC DNA]</scope>
    <source>
        <strain evidence="2 3">DSM 11805</strain>
    </source>
</reference>
<evidence type="ECO:0000313" key="2">
    <source>
        <dbReference type="EMBL" id="MBB6512174.1"/>
    </source>
</evidence>
<dbReference type="Proteomes" id="UP000572212">
    <property type="component" value="Unassembled WGS sequence"/>
</dbReference>
<dbReference type="InterPro" id="IPR020205">
    <property type="entry name" value="Uncharacterised_YwnF_TM"/>
</dbReference>
<feature type="transmembrane region" description="Helical" evidence="1">
    <location>
        <begin position="61"/>
        <end position="80"/>
    </location>
</feature>
<keyword evidence="1" id="KW-0472">Membrane</keyword>
<dbReference type="RefSeq" id="WP_184245134.1">
    <property type="nucleotide sequence ID" value="NZ_BAAACU010000002.1"/>
</dbReference>
<protein>
    <recommendedName>
        <fullName evidence="4">DUF5392 family protein</fullName>
    </recommendedName>
</protein>
<dbReference type="Pfam" id="PF17370">
    <property type="entry name" value="DUF5392"/>
    <property type="match status" value="1"/>
</dbReference>
<gene>
    <name evidence="2" type="ORF">GGQ92_000955</name>
</gene>
<keyword evidence="1" id="KW-0812">Transmembrane</keyword>
<organism evidence="2 3">
    <name type="scientific">Gracilibacillus halotolerans</name>
    <dbReference type="NCBI Taxonomy" id="74386"/>
    <lineage>
        <taxon>Bacteria</taxon>
        <taxon>Bacillati</taxon>
        <taxon>Bacillota</taxon>
        <taxon>Bacilli</taxon>
        <taxon>Bacillales</taxon>
        <taxon>Bacillaceae</taxon>
        <taxon>Gracilibacillus</taxon>
    </lineage>
</organism>
<evidence type="ECO:0008006" key="4">
    <source>
        <dbReference type="Google" id="ProtNLM"/>
    </source>
</evidence>
<evidence type="ECO:0000256" key="1">
    <source>
        <dbReference type="SAM" id="Phobius"/>
    </source>
</evidence>
<comment type="caution">
    <text evidence="2">The sequence shown here is derived from an EMBL/GenBank/DDBJ whole genome shotgun (WGS) entry which is preliminary data.</text>
</comment>
<proteinExistence type="predicted"/>
<evidence type="ECO:0000313" key="3">
    <source>
        <dbReference type="Proteomes" id="UP000572212"/>
    </source>
</evidence>
<dbReference type="EMBL" id="JACHON010000002">
    <property type="protein sequence ID" value="MBB6512174.1"/>
    <property type="molecule type" value="Genomic_DNA"/>
</dbReference>
<sequence>MFTMMTNNIPQSTQKELEKLFSKLTPLMKKNAKYMMFAVPLLIISFTNFIFFIFLGGFSEGMLITAIIYAVMAAIGMALFKETKYLKKEIKELELEHVIGRIKDSDIINDYRKKNYTDQIKSEPKLAIQTFISFLQEENDRKNIIED</sequence>
<feature type="transmembrane region" description="Helical" evidence="1">
    <location>
        <begin position="34"/>
        <end position="55"/>
    </location>
</feature>
<accession>A0A841RML9</accession>
<keyword evidence="3" id="KW-1185">Reference proteome</keyword>
<keyword evidence="1" id="KW-1133">Transmembrane helix</keyword>
<dbReference type="AlphaFoldDB" id="A0A841RML9"/>
<name>A0A841RML9_9BACI</name>